<name>A0AAD4R7C5_9BILA</name>
<sequence length="179" mass="20612">MRRMEQTEWTDRTDPRNRCCCNIHVVKGATIIAIVGMVIAVLSIVGCILAGRYFQCIGFVLAIFLYATVLYAQHVRNPGLYWPYLVVNGISIGICSLYILLLLAMFVVMPAFWQRHLNETTNYQYQEAINKWPRVITGLAAAFMLLCQVVNIWFELVVYNAYCFIRRDQPMLLNNAYKA</sequence>
<protein>
    <submittedName>
        <fullName evidence="2">Uncharacterized protein</fullName>
    </submittedName>
</protein>
<evidence type="ECO:0000256" key="1">
    <source>
        <dbReference type="SAM" id="Phobius"/>
    </source>
</evidence>
<feature type="transmembrane region" description="Helical" evidence="1">
    <location>
        <begin position="52"/>
        <end position="72"/>
    </location>
</feature>
<dbReference type="PANTHER" id="PTHR34851:SF5">
    <property type="entry name" value="MARVEL DOMAIN-CONTAINING PROTEIN"/>
    <property type="match status" value="1"/>
</dbReference>
<dbReference type="PANTHER" id="PTHR34851">
    <property type="entry name" value="PROTEIN CBG05235-RELATED"/>
    <property type="match status" value="1"/>
</dbReference>
<feature type="transmembrane region" description="Helical" evidence="1">
    <location>
        <begin position="84"/>
        <end position="113"/>
    </location>
</feature>
<dbReference type="Proteomes" id="UP001201812">
    <property type="component" value="Unassembled WGS sequence"/>
</dbReference>
<proteinExistence type="predicted"/>
<dbReference type="EMBL" id="JAKKPZ010000012">
    <property type="protein sequence ID" value="KAI1714912.1"/>
    <property type="molecule type" value="Genomic_DNA"/>
</dbReference>
<keyword evidence="3" id="KW-1185">Reference proteome</keyword>
<keyword evidence="1" id="KW-0472">Membrane</keyword>
<reference evidence="2" key="1">
    <citation type="submission" date="2022-01" db="EMBL/GenBank/DDBJ databases">
        <title>Genome Sequence Resource for Two Populations of Ditylenchus destructor, the Migratory Endoparasitic Phytonematode.</title>
        <authorList>
            <person name="Zhang H."/>
            <person name="Lin R."/>
            <person name="Xie B."/>
        </authorList>
    </citation>
    <scope>NUCLEOTIDE SEQUENCE</scope>
    <source>
        <strain evidence="2">BazhouSP</strain>
    </source>
</reference>
<organism evidence="2 3">
    <name type="scientific">Ditylenchus destructor</name>
    <dbReference type="NCBI Taxonomy" id="166010"/>
    <lineage>
        <taxon>Eukaryota</taxon>
        <taxon>Metazoa</taxon>
        <taxon>Ecdysozoa</taxon>
        <taxon>Nematoda</taxon>
        <taxon>Chromadorea</taxon>
        <taxon>Rhabditida</taxon>
        <taxon>Tylenchina</taxon>
        <taxon>Tylenchomorpha</taxon>
        <taxon>Sphaerularioidea</taxon>
        <taxon>Anguinidae</taxon>
        <taxon>Anguininae</taxon>
        <taxon>Ditylenchus</taxon>
    </lineage>
</organism>
<feature type="transmembrane region" description="Helical" evidence="1">
    <location>
        <begin position="139"/>
        <end position="162"/>
    </location>
</feature>
<comment type="caution">
    <text evidence="2">The sequence shown here is derived from an EMBL/GenBank/DDBJ whole genome shotgun (WGS) entry which is preliminary data.</text>
</comment>
<feature type="transmembrane region" description="Helical" evidence="1">
    <location>
        <begin position="21"/>
        <end position="46"/>
    </location>
</feature>
<evidence type="ECO:0000313" key="2">
    <source>
        <dbReference type="EMBL" id="KAI1714912.1"/>
    </source>
</evidence>
<dbReference type="AlphaFoldDB" id="A0AAD4R7C5"/>
<gene>
    <name evidence="2" type="ORF">DdX_08184</name>
</gene>
<accession>A0AAD4R7C5</accession>
<keyword evidence="1" id="KW-0812">Transmembrane</keyword>
<evidence type="ECO:0000313" key="3">
    <source>
        <dbReference type="Proteomes" id="UP001201812"/>
    </source>
</evidence>
<keyword evidence="1" id="KW-1133">Transmembrane helix</keyword>